<organism evidence="1 2">
    <name type="scientific">Pristionchus pacificus</name>
    <name type="common">Parasitic nematode worm</name>
    <dbReference type="NCBI Taxonomy" id="54126"/>
    <lineage>
        <taxon>Eukaryota</taxon>
        <taxon>Metazoa</taxon>
        <taxon>Ecdysozoa</taxon>
        <taxon>Nematoda</taxon>
        <taxon>Chromadorea</taxon>
        <taxon>Rhabditida</taxon>
        <taxon>Rhabditina</taxon>
        <taxon>Diplogasteromorpha</taxon>
        <taxon>Diplogasteroidea</taxon>
        <taxon>Neodiplogasteridae</taxon>
        <taxon>Pristionchus</taxon>
    </lineage>
</organism>
<evidence type="ECO:0000313" key="1">
    <source>
        <dbReference type="EnsemblMetazoa" id="PPA43915.1"/>
    </source>
</evidence>
<dbReference type="EnsemblMetazoa" id="PPA43915.1">
    <property type="protein sequence ID" value="PPA43915.1"/>
    <property type="gene ID" value="WBGene00282284"/>
</dbReference>
<reference evidence="2" key="1">
    <citation type="journal article" date="2008" name="Nat. Genet.">
        <title>The Pristionchus pacificus genome provides a unique perspective on nematode lifestyle and parasitism.</title>
        <authorList>
            <person name="Dieterich C."/>
            <person name="Clifton S.W."/>
            <person name="Schuster L.N."/>
            <person name="Chinwalla A."/>
            <person name="Delehaunty K."/>
            <person name="Dinkelacker I."/>
            <person name="Fulton L."/>
            <person name="Fulton R."/>
            <person name="Godfrey J."/>
            <person name="Minx P."/>
            <person name="Mitreva M."/>
            <person name="Roeseler W."/>
            <person name="Tian H."/>
            <person name="Witte H."/>
            <person name="Yang S.P."/>
            <person name="Wilson R.K."/>
            <person name="Sommer R.J."/>
        </authorList>
    </citation>
    <scope>NUCLEOTIDE SEQUENCE [LARGE SCALE GENOMIC DNA]</scope>
    <source>
        <strain evidence="2">PS312</strain>
    </source>
</reference>
<accession>A0A2A6B663</accession>
<accession>A0A8R1V162</accession>
<protein>
    <submittedName>
        <fullName evidence="1">Uncharacterized protein</fullName>
    </submittedName>
</protein>
<dbReference type="Proteomes" id="UP000005239">
    <property type="component" value="Unassembled WGS sequence"/>
</dbReference>
<dbReference type="AlphaFoldDB" id="A0A2A6B663"/>
<name>A0A2A6B663_PRIPA</name>
<proteinExistence type="predicted"/>
<reference evidence="1" key="2">
    <citation type="submission" date="2022-06" db="UniProtKB">
        <authorList>
            <consortium name="EnsemblMetazoa"/>
        </authorList>
    </citation>
    <scope>IDENTIFICATION</scope>
    <source>
        <strain evidence="1">PS312</strain>
    </source>
</reference>
<gene>
    <name evidence="1" type="primary">WBGene00282284</name>
</gene>
<evidence type="ECO:0000313" key="2">
    <source>
        <dbReference type="Proteomes" id="UP000005239"/>
    </source>
</evidence>
<keyword evidence="2" id="KW-1185">Reference proteome</keyword>
<sequence length="107" mass="11874">MGEVYTKDMSCCGTLPECELKILIEVNQITKIAAVRFNLKGWRGMEGGEGLFPHPLPSIGNNEQDELSECDMNLLARKRGFVRRVPGLSYTSAYVSILFNDKFAVSG</sequence>